<dbReference type="KEGG" id="foc:113213423"/>
<dbReference type="InterPro" id="IPR023534">
    <property type="entry name" value="Rof/RNase_P-like"/>
</dbReference>
<dbReference type="InterPro" id="IPR002730">
    <property type="entry name" value="Rpp29/RNP1"/>
</dbReference>
<comment type="subunit">
    <text evidence="5">Component of nuclear RNase P and RNase MRP ribonucleoproteins. RNase P consists of a catalytic RNA moiety and 10 different protein chains; POP1, POP4, POP5, POP7, RPP14, RPP21, RPP25, RPP30, RPP38 and RPP40. Within the RNase P complex, POP1, POP7 and RPP25 form the 'finger' subcomplex, POP5, RPP14, RPP40 and homodimeric RPP30 form the 'palm' subcomplex, and RPP21, POP4 and RPP38 form the 'wrist' subcomplex. All subunits of the RNase P complex interact with the catalytic RNA. Several subunits of RNase P are also part of the RNase MRP complex. RNase MRP consists of a catalytic RNA moiety and about 8 protein subunits; POP1, POP7, RPP25, RPP30, RPP38, RPP40 and possibly also POP4 and POP5.</text>
</comment>
<dbReference type="Proteomes" id="UP000504606">
    <property type="component" value="Unplaced"/>
</dbReference>
<dbReference type="InterPro" id="IPR016848">
    <property type="entry name" value="RNase_P/MRP_Rpp29-subunit"/>
</dbReference>
<gene>
    <name evidence="7" type="primary">LOC113213423</name>
</gene>
<keyword evidence="6" id="KW-1185">Reference proteome</keyword>
<name>A0A6J1T9D7_FRAOC</name>
<comment type="function">
    <text evidence="1">Component of ribonuclease P, a ribonucleoprotein complex that generates mature tRNA molecules by cleaving their 5'-ends.</text>
</comment>
<dbReference type="GO" id="GO:0030677">
    <property type="term" value="C:ribonuclease P complex"/>
    <property type="evidence" value="ECO:0007669"/>
    <property type="project" value="InterPro"/>
</dbReference>
<dbReference type="GO" id="GO:0005634">
    <property type="term" value="C:nucleus"/>
    <property type="evidence" value="ECO:0007669"/>
    <property type="project" value="UniProtKB-SubCell"/>
</dbReference>
<evidence type="ECO:0000256" key="1">
    <source>
        <dbReference type="ARBA" id="ARBA00002435"/>
    </source>
</evidence>
<comment type="subcellular location">
    <subcellularLocation>
        <location evidence="2">Nucleus</location>
    </subcellularLocation>
</comment>
<dbReference type="RefSeq" id="XP_026288280.1">
    <property type="nucleotide sequence ID" value="XM_026432495.2"/>
</dbReference>
<dbReference type="GO" id="GO:0000172">
    <property type="term" value="C:ribonuclease MRP complex"/>
    <property type="evidence" value="ECO:0007669"/>
    <property type="project" value="InterPro"/>
</dbReference>
<evidence type="ECO:0000256" key="3">
    <source>
        <dbReference type="ARBA" id="ARBA00006181"/>
    </source>
</evidence>
<dbReference type="InterPro" id="IPR036980">
    <property type="entry name" value="RNase_P/MRP_Rpp29_sf"/>
</dbReference>
<organism evidence="6 7">
    <name type="scientific">Frankliniella occidentalis</name>
    <name type="common">Western flower thrips</name>
    <name type="synonym">Euthrips occidentalis</name>
    <dbReference type="NCBI Taxonomy" id="133901"/>
    <lineage>
        <taxon>Eukaryota</taxon>
        <taxon>Metazoa</taxon>
        <taxon>Ecdysozoa</taxon>
        <taxon>Arthropoda</taxon>
        <taxon>Hexapoda</taxon>
        <taxon>Insecta</taxon>
        <taxon>Pterygota</taxon>
        <taxon>Neoptera</taxon>
        <taxon>Paraneoptera</taxon>
        <taxon>Thysanoptera</taxon>
        <taxon>Terebrantia</taxon>
        <taxon>Thripoidea</taxon>
        <taxon>Thripidae</taxon>
        <taxon>Frankliniella</taxon>
    </lineage>
</organism>
<evidence type="ECO:0000256" key="5">
    <source>
        <dbReference type="ARBA" id="ARBA00046486"/>
    </source>
</evidence>
<dbReference type="PANTHER" id="PTHR13348">
    <property type="entry name" value="RIBONUCLEASE P SUBUNIT P29"/>
    <property type="match status" value="1"/>
</dbReference>
<dbReference type="GO" id="GO:0033204">
    <property type="term" value="F:ribonuclease P RNA binding"/>
    <property type="evidence" value="ECO:0007669"/>
    <property type="project" value="InterPro"/>
</dbReference>
<protein>
    <recommendedName>
        <fullName evidence="4">Ribonuclease P protein subunit p29</fullName>
    </recommendedName>
</protein>
<dbReference type="SMART" id="SM00538">
    <property type="entry name" value="POP4"/>
    <property type="match status" value="1"/>
</dbReference>
<dbReference type="CTD" id="10775"/>
<dbReference type="GeneID" id="113213423"/>
<accession>A0A6J1T9D7</accession>
<evidence type="ECO:0000256" key="4">
    <source>
        <dbReference type="ARBA" id="ARBA00016225"/>
    </source>
</evidence>
<proteinExistence type="inferred from homology"/>
<sequence length="233" mass="26488">MDSVSAASKRVYEPLPPDVQATVVPLFHNNEPFVKTFLSTLLPESDHHGIDDTLRKSFPLACLGRRQRKSKLRRAKGSLSLTERRRLGLYQLRRHGSKYIDSLPIHELWLQYISSLISLPEIEKSGFTAKPSDKQWGQVTLALYRADYHGAELEVTRSKCSSLRGIRGIVLMDTKNMFKVICRDNVIRSVPKSPCVFSLNFKGYTCTIFGKYFCTRPAERSVKKVKGHCPSDL</sequence>
<dbReference type="PANTHER" id="PTHR13348:SF0">
    <property type="entry name" value="RIBONUCLEASE P PROTEIN SUBUNIT P29"/>
    <property type="match status" value="1"/>
</dbReference>
<dbReference type="SUPFAM" id="SSF101744">
    <property type="entry name" value="Rof/RNase P subunit-like"/>
    <property type="match status" value="1"/>
</dbReference>
<evidence type="ECO:0000313" key="7">
    <source>
        <dbReference type="RefSeq" id="XP_026288280.1"/>
    </source>
</evidence>
<dbReference type="Gene3D" id="2.30.30.210">
    <property type="entry name" value="Ribonuclease P/MRP, subunit p29"/>
    <property type="match status" value="1"/>
</dbReference>
<dbReference type="Pfam" id="PF01868">
    <property type="entry name" value="RNase_P-MRP_p29"/>
    <property type="match status" value="1"/>
</dbReference>
<evidence type="ECO:0000256" key="2">
    <source>
        <dbReference type="ARBA" id="ARBA00004123"/>
    </source>
</evidence>
<evidence type="ECO:0000313" key="6">
    <source>
        <dbReference type="Proteomes" id="UP000504606"/>
    </source>
</evidence>
<comment type="similarity">
    <text evidence="3">Belongs to the eukaryotic/archaeal RNase P protein component 1 family.</text>
</comment>
<reference evidence="7" key="1">
    <citation type="submission" date="2025-08" db="UniProtKB">
        <authorList>
            <consortium name="RefSeq"/>
        </authorList>
    </citation>
    <scope>IDENTIFICATION</scope>
    <source>
        <tissue evidence="7">Whole organism</tissue>
    </source>
</reference>
<dbReference type="GO" id="GO:0006364">
    <property type="term" value="P:rRNA processing"/>
    <property type="evidence" value="ECO:0007669"/>
    <property type="project" value="TreeGrafter"/>
</dbReference>
<dbReference type="OrthoDB" id="124041at2759"/>
<dbReference type="AlphaFoldDB" id="A0A6J1T9D7"/>
<dbReference type="GO" id="GO:0001682">
    <property type="term" value="P:tRNA 5'-leader removal"/>
    <property type="evidence" value="ECO:0007669"/>
    <property type="project" value="InterPro"/>
</dbReference>